<gene>
    <name evidence="2" type="ORF">ACFPQ3_02935</name>
</gene>
<dbReference type="InterPro" id="IPR010288">
    <property type="entry name" value="EcsB_ABC"/>
</dbReference>
<dbReference type="Proteomes" id="UP001596110">
    <property type="component" value="Unassembled WGS sequence"/>
</dbReference>
<evidence type="ECO:0000313" key="3">
    <source>
        <dbReference type="Proteomes" id="UP001596110"/>
    </source>
</evidence>
<reference evidence="3" key="1">
    <citation type="journal article" date="2019" name="Int. J. Syst. Evol. Microbiol.">
        <title>The Global Catalogue of Microorganisms (GCM) 10K type strain sequencing project: providing services to taxonomists for standard genome sequencing and annotation.</title>
        <authorList>
            <consortium name="The Broad Institute Genomics Platform"/>
            <consortium name="The Broad Institute Genome Sequencing Center for Infectious Disease"/>
            <person name="Wu L."/>
            <person name="Ma J."/>
        </authorList>
    </citation>
    <scope>NUCLEOTIDE SEQUENCE [LARGE SCALE GENOMIC DNA]</scope>
    <source>
        <strain evidence="3">DT43</strain>
    </source>
</reference>
<feature type="transmembrane region" description="Helical" evidence="1">
    <location>
        <begin position="294"/>
        <end position="314"/>
    </location>
</feature>
<name>A0ABW0UAK0_9STRE</name>
<keyword evidence="1" id="KW-1133">Transmembrane helix</keyword>
<dbReference type="RefSeq" id="WP_156806517.1">
    <property type="nucleotide sequence ID" value="NZ_JBHSOJ010000015.1"/>
</dbReference>
<evidence type="ECO:0000313" key="2">
    <source>
        <dbReference type="EMBL" id="MFC5630567.1"/>
    </source>
</evidence>
<proteinExistence type="predicted"/>
<protein>
    <submittedName>
        <fullName evidence="2">ABC transporter permease</fullName>
    </submittedName>
</protein>
<evidence type="ECO:0000256" key="1">
    <source>
        <dbReference type="SAM" id="Phobius"/>
    </source>
</evidence>
<feature type="transmembrane region" description="Helical" evidence="1">
    <location>
        <begin position="320"/>
        <end position="338"/>
    </location>
</feature>
<feature type="transmembrane region" description="Helical" evidence="1">
    <location>
        <begin position="128"/>
        <end position="147"/>
    </location>
</feature>
<keyword evidence="1" id="KW-0472">Membrane</keyword>
<dbReference type="PIRSF" id="PIRSF037259">
    <property type="entry name" value="EcsB_ABC"/>
    <property type="match status" value="1"/>
</dbReference>
<feature type="transmembrane region" description="Helical" evidence="1">
    <location>
        <begin position="100"/>
        <end position="122"/>
    </location>
</feature>
<feature type="transmembrane region" description="Helical" evidence="1">
    <location>
        <begin position="55"/>
        <end position="79"/>
    </location>
</feature>
<sequence>MRERFIERRQAFHNRCLKYLKYVFNDHFVLVLIFLLGFLLYQYRQLLDHFPTEPSGLILVLSLLILGGVPLGSIATFIEPADQFFILTKEKEVIEWIRGAANRTFVLWGTLEVVFLLLLYPILVLLGISFWGFVFLALLILGLKYVCIQYKLRRFITNTGELDWREAIAAEQKRRQSLLKFFALFTTVKGISSSVKRRTYLDVVTKYVEKTSSKTWCNLYLRAFLRSGDYLGLALRLMLLSLVCLFFVKIDWLAVGLAFLFTYLLAFQLLALYGHYDYQYMTELFPLRRSLKKTNLLVFLKVLIYGLTLVSLPFSGSLKSAALLLVLNFVLIEGYLRYKVKKMID</sequence>
<dbReference type="EMBL" id="JBHSOJ010000015">
    <property type="protein sequence ID" value="MFC5630567.1"/>
    <property type="molecule type" value="Genomic_DNA"/>
</dbReference>
<keyword evidence="3" id="KW-1185">Reference proteome</keyword>
<keyword evidence="1" id="KW-0812">Transmembrane</keyword>
<comment type="caution">
    <text evidence="2">The sequence shown here is derived from an EMBL/GenBank/DDBJ whole genome shotgun (WGS) entry which is preliminary data.</text>
</comment>
<feature type="transmembrane region" description="Helical" evidence="1">
    <location>
        <begin position="254"/>
        <end position="273"/>
    </location>
</feature>
<accession>A0ABW0UAK0</accession>
<organism evidence="2 3">
    <name type="scientific">Streptococcus caledonicus</name>
    <dbReference type="NCBI Taxonomy" id="2614158"/>
    <lineage>
        <taxon>Bacteria</taxon>
        <taxon>Bacillati</taxon>
        <taxon>Bacillota</taxon>
        <taxon>Bacilli</taxon>
        <taxon>Lactobacillales</taxon>
        <taxon>Streptococcaceae</taxon>
        <taxon>Streptococcus</taxon>
    </lineage>
</organism>
<dbReference type="Pfam" id="PF05975">
    <property type="entry name" value="EcsB"/>
    <property type="match status" value="1"/>
</dbReference>
<feature type="transmembrane region" description="Helical" evidence="1">
    <location>
        <begin position="230"/>
        <end position="248"/>
    </location>
</feature>
<feature type="transmembrane region" description="Helical" evidence="1">
    <location>
        <begin position="20"/>
        <end position="43"/>
    </location>
</feature>